<dbReference type="Proteomes" id="UP000763641">
    <property type="component" value="Unassembled WGS sequence"/>
</dbReference>
<evidence type="ECO:0000313" key="3">
    <source>
        <dbReference type="Proteomes" id="UP000763641"/>
    </source>
</evidence>
<dbReference type="EMBL" id="JAFEMC010000004">
    <property type="protein sequence ID" value="MBM6577782.1"/>
    <property type="molecule type" value="Genomic_DNA"/>
</dbReference>
<reference evidence="2 3" key="1">
    <citation type="submission" date="2020-12" db="EMBL/GenBank/DDBJ databases">
        <title>Sphingomonas sp.</title>
        <authorList>
            <person name="Kim M.K."/>
        </authorList>
    </citation>
    <scope>NUCLEOTIDE SEQUENCE [LARGE SCALE GENOMIC DNA]</scope>
    <source>
        <strain evidence="2 3">BT552</strain>
    </source>
</reference>
<sequence length="108" mass="11821">MAENGSKRLSIAKPRSSAQSKSRSRQEGTIVITEHLASDAYGLLILAPEIPLGSGWLGGDRVVGRAAIRDLLKKAARFSADERQRLTIYLPSRAITLRLDEIERCFGA</sequence>
<name>A0ABS2DA07_9SPHN</name>
<feature type="region of interest" description="Disordered" evidence="1">
    <location>
        <begin position="1"/>
        <end position="27"/>
    </location>
</feature>
<evidence type="ECO:0000313" key="2">
    <source>
        <dbReference type="EMBL" id="MBM6577782.1"/>
    </source>
</evidence>
<dbReference type="RefSeq" id="WP_204199876.1">
    <property type="nucleotide sequence ID" value="NZ_JAFEMC010000004.1"/>
</dbReference>
<organism evidence="2 3">
    <name type="scientific">Sphingomonas longa</name>
    <dbReference type="NCBI Taxonomy" id="2778730"/>
    <lineage>
        <taxon>Bacteria</taxon>
        <taxon>Pseudomonadati</taxon>
        <taxon>Pseudomonadota</taxon>
        <taxon>Alphaproteobacteria</taxon>
        <taxon>Sphingomonadales</taxon>
        <taxon>Sphingomonadaceae</taxon>
        <taxon>Sphingomonas</taxon>
    </lineage>
</organism>
<feature type="compositionally biased region" description="Low complexity" evidence="1">
    <location>
        <begin position="12"/>
        <end position="21"/>
    </location>
</feature>
<accession>A0ABS2DA07</accession>
<protein>
    <submittedName>
        <fullName evidence="2">Uncharacterized protein</fullName>
    </submittedName>
</protein>
<evidence type="ECO:0000256" key="1">
    <source>
        <dbReference type="SAM" id="MobiDB-lite"/>
    </source>
</evidence>
<comment type="caution">
    <text evidence="2">The sequence shown here is derived from an EMBL/GenBank/DDBJ whole genome shotgun (WGS) entry which is preliminary data.</text>
</comment>
<keyword evidence="3" id="KW-1185">Reference proteome</keyword>
<proteinExistence type="predicted"/>
<gene>
    <name evidence="2" type="ORF">ILT43_15475</name>
</gene>